<dbReference type="Gene3D" id="3.60.10.10">
    <property type="entry name" value="Endonuclease/exonuclease/phosphatase"/>
    <property type="match status" value="1"/>
</dbReference>
<dbReference type="PANTHER" id="PTHR31635">
    <property type="entry name" value="REVERSE TRANSCRIPTASE DOMAIN-CONTAINING PROTEIN-RELATED"/>
    <property type="match status" value="1"/>
</dbReference>
<keyword evidence="6" id="KW-1185">Reference proteome</keyword>
<accession>A0ABD3I6G6</accession>
<feature type="coiled-coil region" evidence="1">
    <location>
        <begin position="341"/>
        <end position="368"/>
    </location>
</feature>
<evidence type="ECO:0000259" key="4">
    <source>
        <dbReference type="Pfam" id="PF03372"/>
    </source>
</evidence>
<evidence type="ECO:0000313" key="6">
    <source>
        <dbReference type="Proteomes" id="UP001633002"/>
    </source>
</evidence>
<protein>
    <recommendedName>
        <fullName evidence="7">Reverse transcriptase domain-containing protein</fullName>
    </recommendedName>
</protein>
<feature type="domain" description="Reverse transcriptase" evidence="3">
    <location>
        <begin position="495"/>
        <end position="666"/>
    </location>
</feature>
<dbReference type="Pfam" id="PF00078">
    <property type="entry name" value="RVT_1"/>
    <property type="match status" value="1"/>
</dbReference>
<dbReference type="AlphaFoldDB" id="A0ABD3I6G6"/>
<reference evidence="5 6" key="1">
    <citation type="submission" date="2024-09" db="EMBL/GenBank/DDBJ databases">
        <title>Chromosome-scale assembly of Riccia sorocarpa.</title>
        <authorList>
            <person name="Paukszto L."/>
        </authorList>
    </citation>
    <scope>NUCLEOTIDE SEQUENCE [LARGE SCALE GENOMIC DNA]</scope>
    <source>
        <strain evidence="5">LP-2024</strain>
        <tissue evidence="5">Aerial parts of the thallus</tissue>
    </source>
</reference>
<dbReference type="SUPFAM" id="SSF56219">
    <property type="entry name" value="DNase I-like"/>
    <property type="match status" value="1"/>
</dbReference>
<evidence type="ECO:0000256" key="2">
    <source>
        <dbReference type="SAM" id="MobiDB-lite"/>
    </source>
</evidence>
<dbReference type="SUPFAM" id="SSF56672">
    <property type="entry name" value="DNA/RNA polymerases"/>
    <property type="match status" value="1"/>
</dbReference>
<dbReference type="Proteomes" id="UP001633002">
    <property type="component" value="Unassembled WGS sequence"/>
</dbReference>
<sequence>MKISLITYNVRGLTRRASRTRLKLALRDLQPSLDVLAIQEHKIREHKLEFYLKNVWSQATIVARAAADGIHTLHNPQVSAGKGGVALALSARLVGLMTQEGSIENRVVWVHLDGLKCGPIGIMAVYAPNTTAERTQLWKEITRKVDNTRAWVVLGDFNMITEPRDQAGGIYTAIPETEREAWEEMTTELRLIDNFTRKVEENWFSWDNMHRQRRTGSESGSDVTDSTSGSTQAGSDRILKRLDRIYTSEEISEFQDKYAILTSSSLSDHAPVGMHLLDGEQIRRQRARFCMNVSLLKDIDSKKTELMLQGKKITKEKKAKWEEMKGRMRQFSQLLQIAPENLEAQQKMQEARDEMGRMEEERARWVQLKLGTKWLVNGDIPTRVFFGMFKTRQKLLEVDSLLDEEGQETKEQGEMERIAEAHFGRLLAEDKMDEERWPEIQSILQTIKTKVSSEDKEKLDGPLTEEELREAAFKMKKGKSPGPDCAPVEFFTEILVPVLQKIINWNQSAFLLGRNIHTSVLTCNEALHQGKETGKDYILLQLDFRKAFDSVNWCFLRNMLQAFNFGTRFQNYIGAILATAASTILVNGKCSKPVKISRSVRQGCPLSPLLFILATEALTAAMEQEVLAGSIHRIYLQKANVHYSIGLYADDSHVIIKATREVALNTKKLLESYAGAT</sequence>
<dbReference type="InterPro" id="IPR043502">
    <property type="entry name" value="DNA/RNA_pol_sf"/>
</dbReference>
<dbReference type="EMBL" id="JBJQOH010000001">
    <property type="protein sequence ID" value="KAL3699302.1"/>
    <property type="molecule type" value="Genomic_DNA"/>
</dbReference>
<evidence type="ECO:0000256" key="1">
    <source>
        <dbReference type="SAM" id="Coils"/>
    </source>
</evidence>
<dbReference type="InterPro" id="IPR005135">
    <property type="entry name" value="Endo/exonuclease/phosphatase"/>
</dbReference>
<dbReference type="InterPro" id="IPR036691">
    <property type="entry name" value="Endo/exonu/phosph_ase_sf"/>
</dbReference>
<keyword evidence="1" id="KW-0175">Coiled coil</keyword>
<name>A0ABD3I6G6_9MARC</name>
<evidence type="ECO:0000313" key="5">
    <source>
        <dbReference type="EMBL" id="KAL3699302.1"/>
    </source>
</evidence>
<comment type="caution">
    <text evidence="5">The sequence shown here is derived from an EMBL/GenBank/DDBJ whole genome shotgun (WGS) entry which is preliminary data.</text>
</comment>
<dbReference type="PANTHER" id="PTHR31635:SF196">
    <property type="entry name" value="REVERSE TRANSCRIPTASE DOMAIN-CONTAINING PROTEIN-RELATED"/>
    <property type="match status" value="1"/>
</dbReference>
<dbReference type="InterPro" id="IPR000477">
    <property type="entry name" value="RT_dom"/>
</dbReference>
<feature type="region of interest" description="Disordered" evidence="2">
    <location>
        <begin position="213"/>
        <end position="234"/>
    </location>
</feature>
<organism evidence="5 6">
    <name type="scientific">Riccia sorocarpa</name>
    <dbReference type="NCBI Taxonomy" id="122646"/>
    <lineage>
        <taxon>Eukaryota</taxon>
        <taxon>Viridiplantae</taxon>
        <taxon>Streptophyta</taxon>
        <taxon>Embryophyta</taxon>
        <taxon>Marchantiophyta</taxon>
        <taxon>Marchantiopsida</taxon>
        <taxon>Marchantiidae</taxon>
        <taxon>Marchantiales</taxon>
        <taxon>Ricciaceae</taxon>
        <taxon>Riccia</taxon>
    </lineage>
</organism>
<dbReference type="Pfam" id="PF03372">
    <property type="entry name" value="Exo_endo_phos"/>
    <property type="match status" value="1"/>
</dbReference>
<evidence type="ECO:0008006" key="7">
    <source>
        <dbReference type="Google" id="ProtNLM"/>
    </source>
</evidence>
<feature type="domain" description="Endonuclease/exonuclease/phosphatase" evidence="4">
    <location>
        <begin position="6"/>
        <end position="269"/>
    </location>
</feature>
<evidence type="ECO:0000259" key="3">
    <source>
        <dbReference type="Pfam" id="PF00078"/>
    </source>
</evidence>
<feature type="compositionally biased region" description="Low complexity" evidence="2">
    <location>
        <begin position="217"/>
        <end position="231"/>
    </location>
</feature>
<proteinExistence type="predicted"/>
<gene>
    <name evidence="5" type="ORF">R1sor_017324</name>
</gene>